<evidence type="ECO:0000256" key="6">
    <source>
        <dbReference type="ARBA" id="ARBA00022692"/>
    </source>
</evidence>
<evidence type="ECO:0000256" key="10">
    <source>
        <dbReference type="SAM" id="MobiDB-lite"/>
    </source>
</evidence>
<evidence type="ECO:0000256" key="1">
    <source>
        <dbReference type="ARBA" id="ARBA00004383"/>
    </source>
</evidence>
<dbReference type="GO" id="GO:0098797">
    <property type="term" value="C:plasma membrane protein complex"/>
    <property type="evidence" value="ECO:0007669"/>
    <property type="project" value="TreeGrafter"/>
</dbReference>
<reference evidence="13" key="1">
    <citation type="journal article" date="2022" name="Front. Microbiol.">
        <title>New perspectives on an old grouping: The genomic and phenotypic variability of Oxalobacter formigenes and the implications for calcium oxalate stone prevention.</title>
        <authorList>
            <person name="Chmiel J.A."/>
            <person name="Carr C."/>
            <person name="Stuivenberg G.A."/>
            <person name="Venema R."/>
            <person name="Chanyi R.M."/>
            <person name="Al K.F."/>
            <person name="Giguere D."/>
            <person name="Say H."/>
            <person name="Akouris P.P."/>
            <person name="Dominguez Romero S.A."/>
            <person name="Kwong A."/>
            <person name="Tai V."/>
            <person name="Koval S.F."/>
            <person name="Razvi H."/>
            <person name="Bjazevic J."/>
            <person name="Burton J.P."/>
        </authorList>
    </citation>
    <scope>NUCLEOTIDE SEQUENCE</scope>
    <source>
        <strain evidence="13">WoOx3</strain>
    </source>
</reference>
<dbReference type="PANTHER" id="PTHR33446">
    <property type="entry name" value="PROTEIN TONB-RELATED"/>
    <property type="match status" value="1"/>
</dbReference>
<evidence type="ECO:0000256" key="8">
    <source>
        <dbReference type="ARBA" id="ARBA00022989"/>
    </source>
</evidence>
<evidence type="ECO:0000256" key="7">
    <source>
        <dbReference type="ARBA" id="ARBA00022927"/>
    </source>
</evidence>
<dbReference type="EMBL" id="CP098242">
    <property type="protein sequence ID" value="WAW10119.1"/>
    <property type="molecule type" value="Genomic_DNA"/>
</dbReference>
<feature type="region of interest" description="Disordered" evidence="10">
    <location>
        <begin position="49"/>
        <end position="155"/>
    </location>
</feature>
<feature type="transmembrane region" description="Helical" evidence="11">
    <location>
        <begin position="7"/>
        <end position="26"/>
    </location>
</feature>
<dbReference type="Pfam" id="PF03544">
    <property type="entry name" value="TonB_C"/>
    <property type="match status" value="1"/>
</dbReference>
<dbReference type="Proteomes" id="UP001156215">
    <property type="component" value="Chromosome"/>
</dbReference>
<dbReference type="GO" id="GO:0055085">
    <property type="term" value="P:transmembrane transport"/>
    <property type="evidence" value="ECO:0007669"/>
    <property type="project" value="InterPro"/>
</dbReference>
<keyword evidence="7" id="KW-0653">Protein transport</keyword>
<feature type="compositionally biased region" description="Basic and acidic residues" evidence="10">
    <location>
        <begin position="79"/>
        <end position="89"/>
    </location>
</feature>
<sequence>MNRYLKGAIASLTVHLVVIAAVFVLMTDGAPPSREMLVVDFSTVAWGPPDAGGDPEITSGDMPETQGLETRKNTRNNSRRPEGKPRAESGVKTASALSARPSPDNTPVTSAGEGETEKAGTPAQGADEGKDSNGGNPEAGMGQGNRTGSGSEEGEGLARSYVRHNYSYILLHIRKHLAYPSQARRVGITGTVTCQFVIKKDGHIDALRIKTSSGHELLDEAALKAIQRASPFPAPPVPARISMPIVFSLR</sequence>
<keyword evidence="8 11" id="KW-1133">Transmembrane helix</keyword>
<evidence type="ECO:0000256" key="3">
    <source>
        <dbReference type="ARBA" id="ARBA00022448"/>
    </source>
</evidence>
<name>A0A9E9LZ03_9BURK</name>
<evidence type="ECO:0000256" key="5">
    <source>
        <dbReference type="ARBA" id="ARBA00022519"/>
    </source>
</evidence>
<keyword evidence="5" id="KW-0997">Cell inner membrane</keyword>
<dbReference type="GO" id="GO:0031992">
    <property type="term" value="F:energy transducer activity"/>
    <property type="evidence" value="ECO:0007669"/>
    <property type="project" value="TreeGrafter"/>
</dbReference>
<dbReference type="GO" id="GO:0015031">
    <property type="term" value="P:protein transport"/>
    <property type="evidence" value="ECO:0007669"/>
    <property type="project" value="UniProtKB-KW"/>
</dbReference>
<evidence type="ECO:0000313" key="14">
    <source>
        <dbReference type="Proteomes" id="UP001156215"/>
    </source>
</evidence>
<dbReference type="Gene3D" id="3.30.1150.10">
    <property type="match status" value="1"/>
</dbReference>
<dbReference type="InterPro" id="IPR037682">
    <property type="entry name" value="TonB_C"/>
</dbReference>
<evidence type="ECO:0000256" key="9">
    <source>
        <dbReference type="ARBA" id="ARBA00023136"/>
    </source>
</evidence>
<keyword evidence="4" id="KW-1003">Cell membrane</keyword>
<dbReference type="RefSeq" id="WP_269309118.1">
    <property type="nucleotide sequence ID" value="NZ_CP098242.1"/>
</dbReference>
<comment type="subcellular location">
    <subcellularLocation>
        <location evidence="1">Cell inner membrane</location>
        <topology evidence="1">Single-pass membrane protein</topology>
        <orientation evidence="1">Periplasmic side</orientation>
    </subcellularLocation>
</comment>
<dbReference type="AlphaFoldDB" id="A0A9E9LZ03"/>
<proteinExistence type="inferred from homology"/>
<dbReference type="SUPFAM" id="SSF74653">
    <property type="entry name" value="TolA/TonB C-terminal domain"/>
    <property type="match status" value="1"/>
</dbReference>
<evidence type="ECO:0000259" key="12">
    <source>
        <dbReference type="PROSITE" id="PS52015"/>
    </source>
</evidence>
<dbReference type="KEGG" id="ovb:NB640_00140"/>
<evidence type="ECO:0000256" key="2">
    <source>
        <dbReference type="ARBA" id="ARBA00006555"/>
    </source>
</evidence>
<evidence type="ECO:0000313" key="13">
    <source>
        <dbReference type="EMBL" id="WAW10119.1"/>
    </source>
</evidence>
<dbReference type="NCBIfam" id="TIGR01352">
    <property type="entry name" value="tonB_Cterm"/>
    <property type="match status" value="1"/>
</dbReference>
<feature type="domain" description="TonB C-terminal" evidence="12">
    <location>
        <begin position="164"/>
        <end position="250"/>
    </location>
</feature>
<dbReference type="InterPro" id="IPR006260">
    <property type="entry name" value="TonB/TolA_C"/>
</dbReference>
<evidence type="ECO:0000256" key="11">
    <source>
        <dbReference type="SAM" id="Phobius"/>
    </source>
</evidence>
<evidence type="ECO:0000256" key="4">
    <source>
        <dbReference type="ARBA" id="ARBA00022475"/>
    </source>
</evidence>
<protein>
    <submittedName>
        <fullName evidence="13">TonB family protein</fullName>
    </submittedName>
</protein>
<keyword evidence="6 11" id="KW-0812">Transmembrane</keyword>
<organism evidence="13 14">
    <name type="scientific">Oxalobacter vibrioformis</name>
    <dbReference type="NCBI Taxonomy" id="933080"/>
    <lineage>
        <taxon>Bacteria</taxon>
        <taxon>Pseudomonadati</taxon>
        <taxon>Pseudomonadota</taxon>
        <taxon>Betaproteobacteria</taxon>
        <taxon>Burkholderiales</taxon>
        <taxon>Oxalobacteraceae</taxon>
        <taxon>Oxalobacter</taxon>
    </lineage>
</organism>
<keyword evidence="3" id="KW-0813">Transport</keyword>
<gene>
    <name evidence="13" type="ORF">NB640_00140</name>
</gene>
<dbReference type="InterPro" id="IPR051045">
    <property type="entry name" value="TonB-dependent_transducer"/>
</dbReference>
<dbReference type="PROSITE" id="PS52015">
    <property type="entry name" value="TONB_CTD"/>
    <property type="match status" value="1"/>
</dbReference>
<accession>A0A9E9LZ03</accession>
<dbReference type="PANTHER" id="PTHR33446:SF2">
    <property type="entry name" value="PROTEIN TONB"/>
    <property type="match status" value="1"/>
</dbReference>
<keyword evidence="14" id="KW-1185">Reference proteome</keyword>
<comment type="similarity">
    <text evidence="2">Belongs to the TonB family.</text>
</comment>
<keyword evidence="9 11" id="KW-0472">Membrane</keyword>